<protein>
    <submittedName>
        <fullName evidence="3">3-hydroxybutyrate dehydrogenase</fullName>
    </submittedName>
</protein>
<accession>A0ABT6XKJ8</accession>
<dbReference type="NCBIfam" id="NF009093">
    <property type="entry name" value="PRK12429.1"/>
    <property type="match status" value="1"/>
</dbReference>
<dbReference type="PRINTS" id="PR00080">
    <property type="entry name" value="SDRFAMILY"/>
</dbReference>
<dbReference type="NCBIfam" id="TIGR01963">
    <property type="entry name" value="PHB_DH"/>
    <property type="match status" value="1"/>
</dbReference>
<dbReference type="Gene3D" id="3.40.50.720">
    <property type="entry name" value="NAD(P)-binding Rossmann-like Domain"/>
    <property type="match status" value="1"/>
</dbReference>
<comment type="caution">
    <text evidence="3">The sequence shown here is derived from an EMBL/GenBank/DDBJ whole genome shotgun (WGS) entry which is preliminary data.</text>
</comment>
<dbReference type="RefSeq" id="WP_283214068.1">
    <property type="nucleotide sequence ID" value="NZ_JASGBI010000002.1"/>
</dbReference>
<dbReference type="InterPro" id="IPR036291">
    <property type="entry name" value="NAD(P)-bd_dom_sf"/>
</dbReference>
<organism evidence="3 4">
    <name type="scientific">Lysobacter stagni</name>
    <dbReference type="NCBI Taxonomy" id="3045172"/>
    <lineage>
        <taxon>Bacteria</taxon>
        <taxon>Pseudomonadati</taxon>
        <taxon>Pseudomonadota</taxon>
        <taxon>Gammaproteobacteria</taxon>
        <taxon>Lysobacterales</taxon>
        <taxon>Lysobacteraceae</taxon>
        <taxon>Lysobacter</taxon>
    </lineage>
</organism>
<dbReference type="InterPro" id="IPR011294">
    <property type="entry name" value="3-OHbutyrate_DH"/>
</dbReference>
<dbReference type="NCBIfam" id="NF009931">
    <property type="entry name" value="PRK13394.1"/>
    <property type="match status" value="1"/>
</dbReference>
<evidence type="ECO:0000313" key="3">
    <source>
        <dbReference type="EMBL" id="MDI9240578.1"/>
    </source>
</evidence>
<gene>
    <name evidence="3" type="ORF">QLQ15_16865</name>
</gene>
<name>A0ABT6XKJ8_9GAMM</name>
<dbReference type="EMBL" id="JASGBI010000002">
    <property type="protein sequence ID" value="MDI9240578.1"/>
    <property type="molecule type" value="Genomic_DNA"/>
</dbReference>
<dbReference type="PANTHER" id="PTHR42879:SF2">
    <property type="entry name" value="3-OXOACYL-[ACYL-CARRIER-PROTEIN] REDUCTASE FABG"/>
    <property type="match status" value="1"/>
</dbReference>
<proteinExistence type="inferred from homology"/>
<dbReference type="PRINTS" id="PR00081">
    <property type="entry name" value="GDHRDH"/>
</dbReference>
<dbReference type="InterPro" id="IPR002347">
    <property type="entry name" value="SDR_fam"/>
</dbReference>
<evidence type="ECO:0000256" key="2">
    <source>
        <dbReference type="RuleBase" id="RU000363"/>
    </source>
</evidence>
<dbReference type="SUPFAM" id="SSF51735">
    <property type="entry name" value="NAD(P)-binding Rossmann-fold domains"/>
    <property type="match status" value="1"/>
</dbReference>
<comment type="similarity">
    <text evidence="1 2">Belongs to the short-chain dehydrogenases/reductases (SDR) family.</text>
</comment>
<sequence length="272" mass="28354">MSTPSSPRPLEGKVALVTGAASGIGKEIAFELARAGAAVVIADLNAQGAQAVATEIEGIGARALGVAMDVTDEGAVQAGVALAAERFGGVDILVSNAGIQIVNPIEQFAYADWKKMLAIHLDGAFLTTKAVLPHMYGQGADGKSRGGTVIYMGSVHSHLASPLKSAYVTAKHGLLGLSRTLAKEGAKHGVRSHVVCPGFVRTPLVDKQIPEQAKELGISEDEVVSRVMLGNTVDGIFTTVEDVARTVRFLAEFPTAAFTGQSFVVSHGWHMQ</sequence>
<dbReference type="InterPro" id="IPR020904">
    <property type="entry name" value="Sc_DH/Rdtase_CS"/>
</dbReference>
<reference evidence="3 4" key="1">
    <citation type="submission" date="2023-05" db="EMBL/GenBank/DDBJ databases">
        <title>Lysobacter sp. strain LF1 Genome sequencing and assembly.</title>
        <authorList>
            <person name="Jung Y."/>
        </authorList>
    </citation>
    <scope>NUCLEOTIDE SEQUENCE [LARGE SCALE GENOMIC DNA]</scope>
    <source>
        <strain evidence="3 4">LF1</strain>
    </source>
</reference>
<dbReference type="PROSITE" id="PS00061">
    <property type="entry name" value="ADH_SHORT"/>
    <property type="match status" value="1"/>
</dbReference>
<evidence type="ECO:0000256" key="1">
    <source>
        <dbReference type="ARBA" id="ARBA00006484"/>
    </source>
</evidence>
<keyword evidence="4" id="KW-1185">Reference proteome</keyword>
<evidence type="ECO:0000313" key="4">
    <source>
        <dbReference type="Proteomes" id="UP001321580"/>
    </source>
</evidence>
<dbReference type="PANTHER" id="PTHR42879">
    <property type="entry name" value="3-OXOACYL-(ACYL-CARRIER-PROTEIN) REDUCTASE"/>
    <property type="match status" value="1"/>
</dbReference>
<dbReference type="Pfam" id="PF00106">
    <property type="entry name" value="adh_short"/>
    <property type="match status" value="1"/>
</dbReference>
<dbReference type="Proteomes" id="UP001321580">
    <property type="component" value="Unassembled WGS sequence"/>
</dbReference>
<dbReference type="InterPro" id="IPR050259">
    <property type="entry name" value="SDR"/>
</dbReference>